<dbReference type="PRINTS" id="PR00705">
    <property type="entry name" value="PAPAIN"/>
</dbReference>
<dbReference type="Pfam" id="PF00112">
    <property type="entry name" value="Peptidase_C1"/>
    <property type="match status" value="1"/>
</dbReference>
<protein>
    <submittedName>
        <fullName evidence="10">Cathepsin L</fullName>
    </submittedName>
</protein>
<keyword evidence="6" id="KW-1015">Disulfide bond</keyword>
<sequence>MRTLIVLTIIIFVFHYVRCYSEDSNEFAWREWKHKFNKEYKDENEERKRREIWERKVLEIKEFNARNQSFKQATNKFSDMSTQEVLEIISGLLPDTDINSESYYTPALDGVHIPDRVDWRERNVVTQVKDQGGCGSCWAFSATGSLEGQYAKKTSSLVSFSEQQLVDCSRAYGNKGCSGGLMNNAFRYWESYGAERERDYSYADCELNCKYKRSLGVTKIKSYIQIPREDCTILRRAVAEIGPVSVGMDARHSDFSSYSYGVYRNDRCSSTKLNHGVLVVGYNMEGNGYWIVKNSWGSRWGEAGYFKIDMRDNMCGICTLASYPVL</sequence>
<dbReference type="Proteomes" id="UP001165289">
    <property type="component" value="Unassembled WGS sequence"/>
</dbReference>
<feature type="signal peptide" evidence="7">
    <location>
        <begin position="1"/>
        <end position="19"/>
    </location>
</feature>
<feature type="chain" id="PRO_5043361478" evidence="7">
    <location>
        <begin position="20"/>
        <end position="326"/>
    </location>
</feature>
<dbReference type="InterPro" id="IPR025660">
    <property type="entry name" value="Pept_his_AS"/>
</dbReference>
<dbReference type="Pfam" id="PF08246">
    <property type="entry name" value="Inhibitor_I29"/>
    <property type="match status" value="1"/>
</dbReference>
<evidence type="ECO:0000259" key="8">
    <source>
        <dbReference type="SMART" id="SM00645"/>
    </source>
</evidence>
<feature type="domain" description="Peptidase C1A papain C-terminal" evidence="8">
    <location>
        <begin position="113"/>
        <end position="325"/>
    </location>
</feature>
<feature type="domain" description="Cathepsin propeptide inhibitor" evidence="9">
    <location>
        <begin position="29"/>
        <end position="85"/>
    </location>
</feature>
<evidence type="ECO:0000256" key="1">
    <source>
        <dbReference type="ARBA" id="ARBA00008455"/>
    </source>
</evidence>
<keyword evidence="3" id="KW-0378">Hydrolase</keyword>
<dbReference type="Gene3D" id="3.90.70.10">
    <property type="entry name" value="Cysteine proteinases"/>
    <property type="match status" value="1"/>
</dbReference>
<dbReference type="PANTHER" id="PTHR12411">
    <property type="entry name" value="CYSTEINE PROTEASE FAMILY C1-RELATED"/>
    <property type="match status" value="1"/>
</dbReference>
<evidence type="ECO:0000313" key="10">
    <source>
        <dbReference type="EMBL" id="KAI6646915.1"/>
    </source>
</evidence>
<dbReference type="InterPro" id="IPR013201">
    <property type="entry name" value="Prot_inhib_I29"/>
</dbReference>
<evidence type="ECO:0000259" key="9">
    <source>
        <dbReference type="SMART" id="SM00848"/>
    </source>
</evidence>
<dbReference type="PROSITE" id="PS00139">
    <property type="entry name" value="THIOL_PROTEASE_CYS"/>
    <property type="match status" value="1"/>
</dbReference>
<evidence type="ECO:0000256" key="5">
    <source>
        <dbReference type="ARBA" id="ARBA00023145"/>
    </source>
</evidence>
<keyword evidence="7" id="KW-0732">Signal</keyword>
<dbReference type="InterPro" id="IPR000668">
    <property type="entry name" value="Peptidase_C1A_C"/>
</dbReference>
<dbReference type="InterPro" id="IPR038765">
    <property type="entry name" value="Papain-like_cys_pep_sf"/>
</dbReference>
<dbReference type="EMBL" id="JAKMXF010000350">
    <property type="protein sequence ID" value="KAI6646915.1"/>
    <property type="molecule type" value="Genomic_DNA"/>
</dbReference>
<dbReference type="InterPro" id="IPR039417">
    <property type="entry name" value="Peptidase_C1A_papain-like"/>
</dbReference>
<evidence type="ECO:0000256" key="6">
    <source>
        <dbReference type="ARBA" id="ARBA00023157"/>
    </source>
</evidence>
<dbReference type="CDD" id="cd02248">
    <property type="entry name" value="Peptidase_C1A"/>
    <property type="match status" value="1"/>
</dbReference>
<evidence type="ECO:0000313" key="11">
    <source>
        <dbReference type="Proteomes" id="UP001165289"/>
    </source>
</evidence>
<evidence type="ECO:0000256" key="4">
    <source>
        <dbReference type="ARBA" id="ARBA00022807"/>
    </source>
</evidence>
<keyword evidence="11" id="KW-1185">Reference proteome</keyword>
<dbReference type="InterPro" id="IPR013128">
    <property type="entry name" value="Peptidase_C1A"/>
</dbReference>
<comment type="similarity">
    <text evidence="1">Belongs to the peptidase C1 family.</text>
</comment>
<dbReference type="InterPro" id="IPR025661">
    <property type="entry name" value="Pept_asp_AS"/>
</dbReference>
<proteinExistence type="inferred from homology"/>
<dbReference type="SMART" id="SM00645">
    <property type="entry name" value="Pept_C1"/>
    <property type="match status" value="1"/>
</dbReference>
<keyword evidence="4" id="KW-0788">Thiol protease</keyword>
<dbReference type="GO" id="GO:0006508">
    <property type="term" value="P:proteolysis"/>
    <property type="evidence" value="ECO:0007669"/>
    <property type="project" value="UniProtKB-KW"/>
</dbReference>
<keyword evidence="2" id="KW-0645">Protease</keyword>
<keyword evidence="5" id="KW-0865">Zymogen</keyword>
<dbReference type="InterPro" id="IPR000169">
    <property type="entry name" value="Pept_cys_AS"/>
</dbReference>
<comment type="caution">
    <text evidence="10">The sequence shown here is derived from an EMBL/GenBank/DDBJ whole genome shotgun (WGS) entry which is preliminary data.</text>
</comment>
<evidence type="ECO:0000256" key="7">
    <source>
        <dbReference type="SAM" id="SignalP"/>
    </source>
</evidence>
<dbReference type="FunFam" id="3.90.70.10:FF:000006">
    <property type="entry name" value="Cathepsin S"/>
    <property type="match status" value="1"/>
</dbReference>
<evidence type="ECO:0000256" key="3">
    <source>
        <dbReference type="ARBA" id="ARBA00022801"/>
    </source>
</evidence>
<name>A0AAV7JDZ2_9METZ</name>
<reference evidence="10 11" key="1">
    <citation type="journal article" date="2023" name="BMC Biol.">
        <title>The compact genome of the sponge Oopsacas minuta (Hexactinellida) is lacking key metazoan core genes.</title>
        <authorList>
            <person name="Santini S."/>
            <person name="Schenkelaars Q."/>
            <person name="Jourda C."/>
            <person name="Duchesne M."/>
            <person name="Belahbib H."/>
            <person name="Rocher C."/>
            <person name="Selva M."/>
            <person name="Riesgo A."/>
            <person name="Vervoort M."/>
            <person name="Leys S.P."/>
            <person name="Kodjabachian L."/>
            <person name="Le Bivic A."/>
            <person name="Borchiellini C."/>
            <person name="Claverie J.M."/>
            <person name="Renard E."/>
        </authorList>
    </citation>
    <scope>NUCLEOTIDE SEQUENCE [LARGE SCALE GENOMIC DNA]</scope>
    <source>
        <strain evidence="10">SPO-2</strain>
    </source>
</reference>
<evidence type="ECO:0000256" key="2">
    <source>
        <dbReference type="ARBA" id="ARBA00022670"/>
    </source>
</evidence>
<organism evidence="10 11">
    <name type="scientific">Oopsacas minuta</name>
    <dbReference type="NCBI Taxonomy" id="111878"/>
    <lineage>
        <taxon>Eukaryota</taxon>
        <taxon>Metazoa</taxon>
        <taxon>Porifera</taxon>
        <taxon>Hexactinellida</taxon>
        <taxon>Hexasterophora</taxon>
        <taxon>Lyssacinosida</taxon>
        <taxon>Leucopsacidae</taxon>
        <taxon>Oopsacas</taxon>
    </lineage>
</organism>
<dbReference type="AlphaFoldDB" id="A0AAV7JDZ2"/>
<gene>
    <name evidence="10" type="ORF">LOD99_9107</name>
</gene>
<accession>A0AAV7JDZ2</accession>
<dbReference type="SMART" id="SM00848">
    <property type="entry name" value="Inhibitor_I29"/>
    <property type="match status" value="1"/>
</dbReference>
<dbReference type="SUPFAM" id="SSF54001">
    <property type="entry name" value="Cysteine proteinases"/>
    <property type="match status" value="1"/>
</dbReference>
<dbReference type="GO" id="GO:0008234">
    <property type="term" value="F:cysteine-type peptidase activity"/>
    <property type="evidence" value="ECO:0007669"/>
    <property type="project" value="UniProtKB-KW"/>
</dbReference>
<dbReference type="PROSITE" id="PS00639">
    <property type="entry name" value="THIOL_PROTEASE_HIS"/>
    <property type="match status" value="1"/>
</dbReference>
<dbReference type="PROSITE" id="PS00640">
    <property type="entry name" value="THIOL_PROTEASE_ASN"/>
    <property type="match status" value="1"/>
</dbReference>